<evidence type="ECO:0000256" key="1">
    <source>
        <dbReference type="SAM" id="MobiDB-lite"/>
    </source>
</evidence>
<proteinExistence type="predicted"/>
<protein>
    <submittedName>
        <fullName evidence="3">FGENESH: predicted gene_15.236 protein</fullName>
    </submittedName>
</protein>
<organism evidence="3 4">
    <name type="scientific">Rhodotorula toruloides</name>
    <name type="common">Yeast</name>
    <name type="synonym">Rhodosporidium toruloides</name>
    <dbReference type="NCBI Taxonomy" id="5286"/>
    <lineage>
        <taxon>Eukaryota</taxon>
        <taxon>Fungi</taxon>
        <taxon>Dikarya</taxon>
        <taxon>Basidiomycota</taxon>
        <taxon>Pucciniomycotina</taxon>
        <taxon>Microbotryomycetes</taxon>
        <taxon>Sporidiobolales</taxon>
        <taxon>Sporidiobolaceae</taxon>
        <taxon>Rhodotorula</taxon>
    </lineage>
</organism>
<feature type="compositionally biased region" description="Low complexity" evidence="1">
    <location>
        <begin position="177"/>
        <end position="210"/>
    </location>
</feature>
<dbReference type="STRING" id="5286.A0A0K3CN84"/>
<feature type="region of interest" description="Disordered" evidence="1">
    <location>
        <begin position="175"/>
        <end position="211"/>
    </location>
</feature>
<sequence length="399" mass="43360">MHHTCCCLPLEQLRHTFRLGPSVDAWTSSGGPVELPVVASRRWIRPAVVARSSAPSLSLVPLTFASSRLAERSTNTLTMHYTTLASLVTFLSATATLAAPSRLDALKKEHSHAEYEASKAAALLARAKTYGNSAEAKHKREVFAEREKRWVKEEKRLEKEIQKRASTISRVVAGHRTTTTAAATKTSTATTSKSTTSTAPASTSTASSKKGVGYNTASYTSNLKISWAYNWGQTPDGTLNKGVEYVPMFWGPGGASTWSANAQKAISSGSTHLLGMNEPDLGSQSNLTIPQAVANWKANMSPFYGKAKLVSPAVTNGGYPMGVGYLQDFKGNCTQCWNEIDAVALHWCIRTEFRNFAYLRSAMVMHQLENSMVVALLLGLRQRRERRELAMGGKDGAVV</sequence>
<accession>A0A0K3CN84</accession>
<dbReference type="InterPro" id="IPR053183">
    <property type="entry name" value="ASL1"/>
</dbReference>
<dbReference type="PANTHER" id="PTHR34154">
    <property type="entry name" value="ALKALI-SENSITIVE LINKAGE PROTEIN 1"/>
    <property type="match status" value="1"/>
</dbReference>
<evidence type="ECO:0000259" key="2">
    <source>
        <dbReference type="Pfam" id="PF11790"/>
    </source>
</evidence>
<dbReference type="GO" id="GO:0071966">
    <property type="term" value="P:fungal-type cell wall polysaccharide metabolic process"/>
    <property type="evidence" value="ECO:0007669"/>
    <property type="project" value="TreeGrafter"/>
</dbReference>
<reference evidence="3 4" key="1">
    <citation type="submission" date="2015-07" db="EMBL/GenBank/DDBJ databases">
        <authorList>
            <person name="Cajimat M.N.B."/>
            <person name="Milazzo M.L."/>
            <person name="Fulhorst C.F."/>
        </authorList>
    </citation>
    <scope>NUCLEOTIDE SEQUENCE [LARGE SCALE GENOMIC DNA]</scope>
    <source>
        <strain evidence="3">Single colony</strain>
    </source>
</reference>
<dbReference type="InterPro" id="IPR024655">
    <property type="entry name" value="Asl1_glyco_hydro_catalytic"/>
</dbReference>
<dbReference type="SUPFAM" id="SSF51445">
    <property type="entry name" value="(Trans)glycosidases"/>
    <property type="match status" value="1"/>
</dbReference>
<dbReference type="Proteomes" id="UP000199069">
    <property type="component" value="Unassembled WGS sequence"/>
</dbReference>
<gene>
    <name evidence="3" type="primary">FGENESH: predicted gene_15.236</name>
    <name evidence="3" type="ORF">BN2166_0069550</name>
</gene>
<dbReference type="EMBL" id="CWKI01000015">
    <property type="protein sequence ID" value="CTR11094.1"/>
    <property type="molecule type" value="Genomic_DNA"/>
</dbReference>
<evidence type="ECO:0000313" key="3">
    <source>
        <dbReference type="EMBL" id="CTR11094.1"/>
    </source>
</evidence>
<evidence type="ECO:0000313" key="4">
    <source>
        <dbReference type="Proteomes" id="UP000199069"/>
    </source>
</evidence>
<dbReference type="InterPro" id="IPR017853">
    <property type="entry name" value="GH"/>
</dbReference>
<dbReference type="AlphaFoldDB" id="A0A0K3CN84"/>
<keyword evidence="4" id="KW-1185">Reference proteome</keyword>
<dbReference type="OMA" id="WCIRTEF"/>
<dbReference type="GO" id="GO:0009277">
    <property type="term" value="C:fungal-type cell wall"/>
    <property type="evidence" value="ECO:0007669"/>
    <property type="project" value="TreeGrafter"/>
</dbReference>
<feature type="domain" description="Asl1-like glycosyl hydrolase catalytic" evidence="2">
    <location>
        <begin position="219"/>
        <end position="356"/>
    </location>
</feature>
<dbReference type="PANTHER" id="PTHR34154:SF10">
    <property type="entry name" value="ASL1-LIKE GLYCOSYL HYDROLASE CATALYTIC DOMAIN-CONTAINING PROTEIN"/>
    <property type="match status" value="1"/>
</dbReference>
<dbReference type="Pfam" id="PF11790">
    <property type="entry name" value="Glyco_hydro_cc"/>
    <property type="match status" value="1"/>
</dbReference>
<name>A0A0K3CN84_RHOTO</name>